<keyword evidence="1" id="KW-0808">Transferase</keyword>
<keyword evidence="2" id="KW-0012">Acyltransferase</keyword>
<dbReference type="Pfam" id="PF00583">
    <property type="entry name" value="Acetyltransf_1"/>
    <property type="match status" value="1"/>
</dbReference>
<dbReference type="PANTHER" id="PTHR43877">
    <property type="entry name" value="AMINOALKYLPHOSPHONATE N-ACETYLTRANSFERASE-RELATED-RELATED"/>
    <property type="match status" value="1"/>
</dbReference>
<dbReference type="CDD" id="cd04301">
    <property type="entry name" value="NAT_SF"/>
    <property type="match status" value="1"/>
</dbReference>
<dbReference type="InterPro" id="IPR016181">
    <property type="entry name" value="Acyl_CoA_acyltransferase"/>
</dbReference>
<dbReference type="InterPro" id="IPR050832">
    <property type="entry name" value="Bact_Acetyltransf"/>
</dbReference>
<dbReference type="PROSITE" id="PS51186">
    <property type="entry name" value="GNAT"/>
    <property type="match status" value="1"/>
</dbReference>
<feature type="domain" description="N-acetyltransferase" evidence="3">
    <location>
        <begin position="4"/>
        <end position="148"/>
    </location>
</feature>
<organism evidence="4 5">
    <name type="scientific">Roseateles paludis</name>
    <dbReference type="NCBI Taxonomy" id="3145238"/>
    <lineage>
        <taxon>Bacteria</taxon>
        <taxon>Pseudomonadati</taxon>
        <taxon>Pseudomonadota</taxon>
        <taxon>Betaproteobacteria</taxon>
        <taxon>Burkholderiales</taxon>
        <taxon>Sphaerotilaceae</taxon>
        <taxon>Roseateles</taxon>
    </lineage>
</organism>
<dbReference type="Gene3D" id="3.40.630.30">
    <property type="match status" value="1"/>
</dbReference>
<dbReference type="Proteomes" id="UP001495147">
    <property type="component" value="Unassembled WGS sequence"/>
</dbReference>
<evidence type="ECO:0000313" key="5">
    <source>
        <dbReference type="Proteomes" id="UP001495147"/>
    </source>
</evidence>
<name>A0ABV0G6E0_9BURK</name>
<evidence type="ECO:0000259" key="3">
    <source>
        <dbReference type="PROSITE" id="PS51186"/>
    </source>
</evidence>
<protein>
    <submittedName>
        <fullName evidence="4">GNAT family N-acetyltransferase</fullName>
    </submittedName>
</protein>
<keyword evidence="5" id="KW-1185">Reference proteome</keyword>
<accession>A0ABV0G6E0</accession>
<proteinExistence type="predicted"/>
<reference evidence="4 5" key="1">
    <citation type="submission" date="2024-05" db="EMBL/GenBank/DDBJ databases">
        <title>Roseateles sp. DJS-2-20 16S ribosomal RNA gene Genome sequencing and assembly.</title>
        <authorList>
            <person name="Woo H."/>
        </authorList>
    </citation>
    <scope>NUCLEOTIDE SEQUENCE [LARGE SCALE GENOMIC DNA]</scope>
    <source>
        <strain evidence="4 5">DJS-2-20</strain>
    </source>
</reference>
<comment type="caution">
    <text evidence="4">The sequence shown here is derived from an EMBL/GenBank/DDBJ whole genome shotgun (WGS) entry which is preliminary data.</text>
</comment>
<evidence type="ECO:0000256" key="2">
    <source>
        <dbReference type="ARBA" id="ARBA00023315"/>
    </source>
</evidence>
<evidence type="ECO:0000256" key="1">
    <source>
        <dbReference type="ARBA" id="ARBA00022679"/>
    </source>
</evidence>
<dbReference type="PANTHER" id="PTHR43877:SF5">
    <property type="entry name" value="BLL8307 PROTEIN"/>
    <property type="match status" value="1"/>
</dbReference>
<evidence type="ECO:0000313" key="4">
    <source>
        <dbReference type="EMBL" id="MEO3693289.1"/>
    </source>
</evidence>
<gene>
    <name evidence="4" type="ORF">ABDJ85_17600</name>
</gene>
<sequence length="148" mass="16264">MSSLRFARDEANAAQLLAHLQATDTSFIPPLSHRLELAAYAEKLAARATRIEVWDGPVLAGCIAMYANDPDRGGFISSVSVLPSHQGQGLAGQLLERTLQLAIELDLKRIRLEVHNDNAPARALYRRHGFRAEPTPTDCPTLILERAL</sequence>
<dbReference type="SUPFAM" id="SSF55729">
    <property type="entry name" value="Acyl-CoA N-acyltransferases (Nat)"/>
    <property type="match status" value="1"/>
</dbReference>
<dbReference type="RefSeq" id="WP_347706100.1">
    <property type="nucleotide sequence ID" value="NZ_JBDPZD010000006.1"/>
</dbReference>
<dbReference type="InterPro" id="IPR000182">
    <property type="entry name" value="GNAT_dom"/>
</dbReference>
<dbReference type="EMBL" id="JBDPZD010000006">
    <property type="protein sequence ID" value="MEO3693289.1"/>
    <property type="molecule type" value="Genomic_DNA"/>
</dbReference>